<dbReference type="PROSITE" id="PS50158">
    <property type="entry name" value="ZF_CCHC"/>
    <property type="match status" value="1"/>
</dbReference>
<dbReference type="PANTHER" id="PTHR48028:SF4">
    <property type="entry name" value="SC35-LIKE SPLICING FACTOR"/>
    <property type="match status" value="1"/>
</dbReference>
<keyword evidence="6" id="KW-0862">Zinc</keyword>
<keyword evidence="4" id="KW-0508">mRNA splicing</keyword>
<dbReference type="InterPro" id="IPR036875">
    <property type="entry name" value="Znf_CCHC_sf"/>
</dbReference>
<dbReference type="SUPFAM" id="SSF57756">
    <property type="entry name" value="Retrovirus zinc finger-like domains"/>
    <property type="match status" value="1"/>
</dbReference>
<dbReference type="InterPro" id="IPR001878">
    <property type="entry name" value="Znf_CCHC"/>
</dbReference>
<evidence type="ECO:0000256" key="1">
    <source>
        <dbReference type="ARBA" id="ARBA00004123"/>
    </source>
</evidence>
<gene>
    <name evidence="11" type="ORF">ENUP19_0047G0227</name>
</gene>
<keyword evidence="12" id="KW-1185">Reference proteome</keyword>
<evidence type="ECO:0000256" key="7">
    <source>
        <dbReference type="PROSITE-ProRule" id="PRU00176"/>
    </source>
</evidence>
<keyword evidence="3 7" id="KW-0694">RNA-binding</keyword>
<dbReference type="InterPro" id="IPR035979">
    <property type="entry name" value="RBD_domain_sf"/>
</dbReference>
<dbReference type="Gene3D" id="3.30.70.330">
    <property type="match status" value="1"/>
</dbReference>
<feature type="domain" description="CCHC-type" evidence="10">
    <location>
        <begin position="254"/>
        <end position="269"/>
    </location>
</feature>
<keyword evidence="6" id="KW-0863">Zinc-finger</keyword>
<name>A0ABQ0DBD6_9EUKA</name>
<feature type="compositionally biased region" description="Basic and acidic residues" evidence="8">
    <location>
        <begin position="263"/>
        <end position="300"/>
    </location>
</feature>
<accession>A0ABQ0DBD6</accession>
<dbReference type="SMART" id="SM00360">
    <property type="entry name" value="RRM"/>
    <property type="match status" value="1"/>
</dbReference>
<evidence type="ECO:0000256" key="6">
    <source>
        <dbReference type="PROSITE-ProRule" id="PRU00047"/>
    </source>
</evidence>
<comment type="subcellular location">
    <subcellularLocation>
        <location evidence="1">Nucleus</location>
    </subcellularLocation>
</comment>
<feature type="compositionally biased region" description="Basic residues" evidence="8">
    <location>
        <begin position="27"/>
        <end position="66"/>
    </location>
</feature>
<dbReference type="InterPro" id="IPR000504">
    <property type="entry name" value="RRM_dom"/>
</dbReference>
<evidence type="ECO:0000256" key="5">
    <source>
        <dbReference type="ARBA" id="ARBA00023242"/>
    </source>
</evidence>
<feature type="region of interest" description="Disordered" evidence="8">
    <location>
        <begin position="221"/>
        <end position="300"/>
    </location>
</feature>
<evidence type="ECO:0000256" key="4">
    <source>
        <dbReference type="ARBA" id="ARBA00023187"/>
    </source>
</evidence>
<evidence type="ECO:0000313" key="12">
    <source>
        <dbReference type="Proteomes" id="UP001628156"/>
    </source>
</evidence>
<sequence>MSSSEEKSIESEEVKEEVKEEVEKKEKKEKKDKKEKKEKKDKKEKKEKKHKKDKKEKKEHKHHHHSKKEEEEKKEEHSEEEKKEESKMEEEHNEEEKEDKSHSEEEKEKSQSEEEKEKKEEKKDNETKEFIPVEDVKLVSVFVKNIPYGWATNDMYQYFASSGPVKTRVITNKETGKSRGFGYLDFVDLEAANKFVEEHQGEEVDGRPLFLDLADGKKGGDKDNNGGKFGAFGSSNKTGKQHTYKGKQGGDNVCFNCGKPGHMSRECPEPRKDNRKGGFKRSFNENKTETKNDPKHIRFD</sequence>
<evidence type="ECO:0000256" key="3">
    <source>
        <dbReference type="ARBA" id="ARBA00022884"/>
    </source>
</evidence>
<dbReference type="Pfam" id="PF00076">
    <property type="entry name" value="RRM_1"/>
    <property type="match status" value="1"/>
</dbReference>
<dbReference type="PROSITE" id="PS50102">
    <property type="entry name" value="RRM"/>
    <property type="match status" value="1"/>
</dbReference>
<evidence type="ECO:0000256" key="2">
    <source>
        <dbReference type="ARBA" id="ARBA00022664"/>
    </source>
</evidence>
<evidence type="ECO:0000259" key="9">
    <source>
        <dbReference type="PROSITE" id="PS50102"/>
    </source>
</evidence>
<dbReference type="InterPro" id="IPR051106">
    <property type="entry name" value="RNA-bind/splicing_reg"/>
</dbReference>
<keyword evidence="5" id="KW-0539">Nucleus</keyword>
<dbReference type="SUPFAM" id="SSF54928">
    <property type="entry name" value="RNA-binding domain, RBD"/>
    <property type="match status" value="1"/>
</dbReference>
<feature type="compositionally biased region" description="Basic and acidic residues" evidence="8">
    <location>
        <begin position="1"/>
        <end position="26"/>
    </location>
</feature>
<evidence type="ECO:0000313" key="11">
    <source>
        <dbReference type="EMBL" id="GAB1220160.1"/>
    </source>
</evidence>
<feature type="region of interest" description="Disordered" evidence="8">
    <location>
        <begin position="1"/>
        <end position="130"/>
    </location>
</feature>
<dbReference type="Gene3D" id="4.10.60.10">
    <property type="entry name" value="Zinc finger, CCHC-type"/>
    <property type="match status" value="1"/>
</dbReference>
<feature type="compositionally biased region" description="Basic and acidic residues" evidence="8">
    <location>
        <begin position="67"/>
        <end position="130"/>
    </location>
</feature>
<dbReference type="Proteomes" id="UP001628156">
    <property type="component" value="Unassembled WGS sequence"/>
</dbReference>
<reference evidence="11 12" key="1">
    <citation type="journal article" date="2019" name="PLoS Negl. Trop. Dis.">
        <title>Whole genome sequencing of Entamoeba nuttalli reveals mammalian host-related molecular signatures and a novel octapeptide-repeat surface protein.</title>
        <authorList>
            <person name="Tanaka M."/>
            <person name="Makiuchi T."/>
            <person name="Komiyama T."/>
            <person name="Shiina T."/>
            <person name="Osaki K."/>
            <person name="Tachibana H."/>
        </authorList>
    </citation>
    <scope>NUCLEOTIDE SEQUENCE [LARGE SCALE GENOMIC DNA]</scope>
    <source>
        <strain evidence="11 12">P19-061405</strain>
    </source>
</reference>
<dbReference type="Pfam" id="PF00098">
    <property type="entry name" value="zf-CCHC"/>
    <property type="match status" value="1"/>
</dbReference>
<dbReference type="PANTHER" id="PTHR48028">
    <property type="entry name" value="GLYCINE-RICH RNA-BINDING PROTEIN RZ1A"/>
    <property type="match status" value="1"/>
</dbReference>
<evidence type="ECO:0008006" key="13">
    <source>
        <dbReference type="Google" id="ProtNLM"/>
    </source>
</evidence>
<feature type="domain" description="RRM" evidence="9">
    <location>
        <begin position="139"/>
        <end position="216"/>
    </location>
</feature>
<dbReference type="EMBL" id="BAAFRS010000047">
    <property type="protein sequence ID" value="GAB1220160.1"/>
    <property type="molecule type" value="Genomic_DNA"/>
</dbReference>
<evidence type="ECO:0000259" key="10">
    <source>
        <dbReference type="PROSITE" id="PS50158"/>
    </source>
</evidence>
<evidence type="ECO:0000256" key="8">
    <source>
        <dbReference type="SAM" id="MobiDB-lite"/>
    </source>
</evidence>
<proteinExistence type="predicted"/>
<organism evidence="11 12">
    <name type="scientific">Entamoeba nuttalli</name>
    <dbReference type="NCBI Taxonomy" id="412467"/>
    <lineage>
        <taxon>Eukaryota</taxon>
        <taxon>Amoebozoa</taxon>
        <taxon>Evosea</taxon>
        <taxon>Archamoebae</taxon>
        <taxon>Mastigamoebida</taxon>
        <taxon>Entamoebidae</taxon>
        <taxon>Entamoeba</taxon>
    </lineage>
</organism>
<protein>
    <recommendedName>
        <fullName evidence="13">RNA recognition motif domain containing protein</fullName>
    </recommendedName>
</protein>
<dbReference type="SMART" id="SM00343">
    <property type="entry name" value="ZnF_C2HC"/>
    <property type="match status" value="1"/>
</dbReference>
<comment type="caution">
    <text evidence="11">The sequence shown here is derived from an EMBL/GenBank/DDBJ whole genome shotgun (WGS) entry which is preliminary data.</text>
</comment>
<dbReference type="InterPro" id="IPR012677">
    <property type="entry name" value="Nucleotide-bd_a/b_plait_sf"/>
</dbReference>
<keyword evidence="2" id="KW-0507">mRNA processing</keyword>
<keyword evidence="6" id="KW-0479">Metal-binding</keyword>